<dbReference type="RefSeq" id="WP_061858980.1">
    <property type="nucleotide sequence ID" value="NZ_LTBB01000012.1"/>
</dbReference>
<reference evidence="2 3" key="1">
    <citation type="submission" date="2016-02" db="EMBL/GenBank/DDBJ databases">
        <title>Genome sequence of Clostridium colicanis DSM 13634.</title>
        <authorList>
            <person name="Poehlein A."/>
            <person name="Daniel R."/>
        </authorList>
    </citation>
    <scope>NUCLEOTIDE SEQUENCE [LARGE SCALE GENOMIC DNA]</scope>
    <source>
        <strain evidence="2 3">DSM 13634</strain>
    </source>
</reference>
<dbReference type="CDD" id="cd10948">
    <property type="entry name" value="CE4_BsPdaA_like"/>
    <property type="match status" value="1"/>
</dbReference>
<dbReference type="AlphaFoldDB" id="A0A151AKV7"/>
<dbReference type="PANTHER" id="PTHR10587">
    <property type="entry name" value="GLYCOSYL TRANSFERASE-RELATED"/>
    <property type="match status" value="1"/>
</dbReference>
<dbReference type="GO" id="GO:0016810">
    <property type="term" value="F:hydrolase activity, acting on carbon-nitrogen (but not peptide) bonds"/>
    <property type="evidence" value="ECO:0007669"/>
    <property type="project" value="InterPro"/>
</dbReference>
<dbReference type="GO" id="GO:0016020">
    <property type="term" value="C:membrane"/>
    <property type="evidence" value="ECO:0007669"/>
    <property type="project" value="TreeGrafter"/>
</dbReference>
<evidence type="ECO:0000313" key="3">
    <source>
        <dbReference type="Proteomes" id="UP000075374"/>
    </source>
</evidence>
<dbReference type="EMBL" id="LTBB01000012">
    <property type="protein sequence ID" value="KYH28225.1"/>
    <property type="molecule type" value="Genomic_DNA"/>
</dbReference>
<protein>
    <submittedName>
        <fullName evidence="2">Peptidoglycan-N-acetylmuramic acid deacetylase PdaA</fullName>
        <ecNumber evidence="2">3.5.1.-</ecNumber>
    </submittedName>
</protein>
<evidence type="ECO:0000259" key="1">
    <source>
        <dbReference type="PROSITE" id="PS51677"/>
    </source>
</evidence>
<dbReference type="InterPro" id="IPR002509">
    <property type="entry name" value="NODB_dom"/>
</dbReference>
<dbReference type="PATRIC" id="fig|1121305.3.peg.2180"/>
<sequence length="271" mass="31174">MMKTLRNTLVCLLIISNVWTTVIGSSRPYDSNNTTPASVSELSTKEYNWYFKHVKNGEPPQAPPETAHFISKYDTYYLGDTSKKELYLTFDEGYENGYTAPILDVLKKHNVKAAFFVVKPYIDSNPDLVKRMVAEGHLVCNHSNHHPSMASIADQDKFNKELSDVEEAFEALTNKKMPKYFRPPMGKYSERSLQYTQAYGYKTIFWSFAYADWDTKNQPSLEFAKKRILDRTHNGAIILLHAVSKTNAEILDSVITEWKKQGYELKTLDEL</sequence>
<dbReference type="Proteomes" id="UP000075374">
    <property type="component" value="Unassembled WGS sequence"/>
</dbReference>
<dbReference type="STRING" id="1121305.CLCOL_21780"/>
<dbReference type="InterPro" id="IPR011330">
    <property type="entry name" value="Glyco_hydro/deAcase_b/a-brl"/>
</dbReference>
<dbReference type="PROSITE" id="PS51677">
    <property type="entry name" value="NODB"/>
    <property type="match status" value="1"/>
</dbReference>
<comment type="caution">
    <text evidence="2">The sequence shown here is derived from an EMBL/GenBank/DDBJ whole genome shotgun (WGS) entry which is preliminary data.</text>
</comment>
<dbReference type="InterPro" id="IPR050248">
    <property type="entry name" value="Polysacc_deacetylase_ArnD"/>
</dbReference>
<dbReference type="NCBIfam" id="TIGR02884">
    <property type="entry name" value="spore_pdaA"/>
    <property type="match status" value="1"/>
</dbReference>
<keyword evidence="3" id="KW-1185">Reference proteome</keyword>
<dbReference type="Pfam" id="PF01522">
    <property type="entry name" value="Polysacc_deac_1"/>
    <property type="match status" value="1"/>
</dbReference>
<organism evidence="2 3">
    <name type="scientific">Clostridium colicanis DSM 13634</name>
    <dbReference type="NCBI Taxonomy" id="1121305"/>
    <lineage>
        <taxon>Bacteria</taxon>
        <taxon>Bacillati</taxon>
        <taxon>Bacillota</taxon>
        <taxon>Clostridia</taxon>
        <taxon>Eubacteriales</taxon>
        <taxon>Clostridiaceae</taxon>
        <taxon>Clostridium</taxon>
    </lineage>
</organism>
<gene>
    <name evidence="2" type="primary">pdaA_2</name>
    <name evidence="2" type="ORF">CLCOL_21780</name>
</gene>
<dbReference type="Gene3D" id="3.20.20.370">
    <property type="entry name" value="Glycoside hydrolase/deacetylase"/>
    <property type="match status" value="1"/>
</dbReference>
<name>A0A151AKV7_9CLOT</name>
<dbReference type="EC" id="3.5.1.-" evidence="2"/>
<feature type="domain" description="NodB homology" evidence="1">
    <location>
        <begin position="84"/>
        <end position="266"/>
    </location>
</feature>
<accession>A0A151AKV7</accession>
<dbReference type="PANTHER" id="PTHR10587:SF78">
    <property type="entry name" value="PEPTIDOGLYCAN-N-ACETYLMURAMIC ACID DEACETYLASE PDAA"/>
    <property type="match status" value="1"/>
</dbReference>
<dbReference type="SUPFAM" id="SSF88713">
    <property type="entry name" value="Glycoside hydrolase/deacetylase"/>
    <property type="match status" value="1"/>
</dbReference>
<evidence type="ECO:0000313" key="2">
    <source>
        <dbReference type="EMBL" id="KYH28225.1"/>
    </source>
</evidence>
<proteinExistence type="predicted"/>
<dbReference type="GO" id="GO:0005975">
    <property type="term" value="P:carbohydrate metabolic process"/>
    <property type="evidence" value="ECO:0007669"/>
    <property type="project" value="InterPro"/>
</dbReference>
<keyword evidence="2" id="KW-0378">Hydrolase</keyword>
<dbReference type="InterPro" id="IPR014235">
    <property type="entry name" value="Spore_PdaA"/>
</dbReference>